<dbReference type="RefSeq" id="WP_091152430.1">
    <property type="nucleotide sequence ID" value="NZ_FNAI01000011.1"/>
</dbReference>
<dbReference type="CDD" id="cd00761">
    <property type="entry name" value="Glyco_tranf_GTA_type"/>
    <property type="match status" value="1"/>
</dbReference>
<dbReference type="Gene3D" id="3.90.550.10">
    <property type="entry name" value="Spore Coat Polysaccharide Biosynthesis Protein SpsA, Chain A"/>
    <property type="match status" value="1"/>
</dbReference>
<keyword evidence="1" id="KW-0812">Transmembrane</keyword>
<dbReference type="OrthoDB" id="9801954at2"/>
<evidence type="ECO:0000313" key="3">
    <source>
        <dbReference type="EMBL" id="SDE96228.1"/>
    </source>
</evidence>
<feature type="transmembrane region" description="Helical" evidence="1">
    <location>
        <begin position="242"/>
        <end position="259"/>
    </location>
</feature>
<protein>
    <submittedName>
        <fullName evidence="3">Glycosyltransferase, GT2 family</fullName>
    </submittedName>
</protein>
<evidence type="ECO:0000259" key="2">
    <source>
        <dbReference type="Pfam" id="PF00535"/>
    </source>
</evidence>
<dbReference type="PANTHER" id="PTHR43685:SF3">
    <property type="entry name" value="SLR2126 PROTEIN"/>
    <property type="match status" value="1"/>
</dbReference>
<dbReference type="STRING" id="1391627.SAMN05216464_11189"/>
<dbReference type="Proteomes" id="UP000199072">
    <property type="component" value="Unassembled WGS sequence"/>
</dbReference>
<dbReference type="PANTHER" id="PTHR43685">
    <property type="entry name" value="GLYCOSYLTRANSFERASE"/>
    <property type="match status" value="1"/>
</dbReference>
<keyword evidence="4" id="KW-1185">Reference proteome</keyword>
<name>A0A1G7H725_9SPHI</name>
<sequence length="325" mass="37204">MSSIKISVVIPTYNRPLLLQKCLHALAAQKLQKNSYEIIVVSDGPDVETRRLMDSWVKKRPSLNIRFFMLSHKKGPAAARNYGWLNARGELVAFTDDDCVPERTWLNAYLKSYTSGEKVAFTGQTVVPISSRPTDHELNTLGLQFADFITANCCCPKEVLELVGGYDERFTMAWREDSDLQFKLLNEGIEIVKIDHAQVIHPVRKASWGISIKDQKKTMFNALLYKKYPWMYRKKIQPRPPLNYYIMIGGFAIMVVGLAVNSAIAALSGFLIWGVFTMWFIKKRLHLTRLSVQHVSEMIVTSLAIPFLSIFWQIYGAIKYRVLFV</sequence>
<dbReference type="GO" id="GO:0016740">
    <property type="term" value="F:transferase activity"/>
    <property type="evidence" value="ECO:0007669"/>
    <property type="project" value="UniProtKB-KW"/>
</dbReference>
<accession>A0A1G7H725</accession>
<keyword evidence="1" id="KW-1133">Transmembrane helix</keyword>
<dbReference type="AlphaFoldDB" id="A0A1G7H725"/>
<gene>
    <name evidence="3" type="ORF">SAMN05216464_11189</name>
</gene>
<keyword evidence="3" id="KW-0808">Transferase</keyword>
<dbReference type="EMBL" id="FNAI01000011">
    <property type="protein sequence ID" value="SDE96228.1"/>
    <property type="molecule type" value="Genomic_DNA"/>
</dbReference>
<evidence type="ECO:0000256" key="1">
    <source>
        <dbReference type="SAM" id="Phobius"/>
    </source>
</evidence>
<proteinExistence type="predicted"/>
<feature type="transmembrane region" description="Helical" evidence="1">
    <location>
        <begin position="294"/>
        <end position="315"/>
    </location>
</feature>
<dbReference type="InterPro" id="IPR029044">
    <property type="entry name" value="Nucleotide-diphossugar_trans"/>
</dbReference>
<dbReference type="SUPFAM" id="SSF53448">
    <property type="entry name" value="Nucleotide-diphospho-sugar transferases"/>
    <property type="match status" value="1"/>
</dbReference>
<reference evidence="3 4" key="1">
    <citation type="submission" date="2016-10" db="EMBL/GenBank/DDBJ databases">
        <authorList>
            <person name="de Groot N.N."/>
        </authorList>
    </citation>
    <scope>NUCLEOTIDE SEQUENCE [LARGE SCALE GENOMIC DNA]</scope>
    <source>
        <strain evidence="3 4">47C3B</strain>
    </source>
</reference>
<feature type="domain" description="Glycosyltransferase 2-like" evidence="2">
    <location>
        <begin position="7"/>
        <end position="136"/>
    </location>
</feature>
<dbReference type="Pfam" id="PF00535">
    <property type="entry name" value="Glycos_transf_2"/>
    <property type="match status" value="1"/>
</dbReference>
<organism evidence="3 4">
    <name type="scientific">Mucilaginibacter pineti</name>
    <dbReference type="NCBI Taxonomy" id="1391627"/>
    <lineage>
        <taxon>Bacteria</taxon>
        <taxon>Pseudomonadati</taxon>
        <taxon>Bacteroidota</taxon>
        <taxon>Sphingobacteriia</taxon>
        <taxon>Sphingobacteriales</taxon>
        <taxon>Sphingobacteriaceae</taxon>
        <taxon>Mucilaginibacter</taxon>
    </lineage>
</organism>
<feature type="transmembrane region" description="Helical" evidence="1">
    <location>
        <begin position="265"/>
        <end position="282"/>
    </location>
</feature>
<dbReference type="InterPro" id="IPR050834">
    <property type="entry name" value="Glycosyltransf_2"/>
</dbReference>
<evidence type="ECO:0000313" key="4">
    <source>
        <dbReference type="Proteomes" id="UP000199072"/>
    </source>
</evidence>
<dbReference type="InterPro" id="IPR001173">
    <property type="entry name" value="Glyco_trans_2-like"/>
</dbReference>
<keyword evidence="1" id="KW-0472">Membrane</keyword>